<evidence type="ECO:0000313" key="1">
    <source>
        <dbReference type="EMBL" id="MFC4262943.1"/>
    </source>
</evidence>
<comment type="caution">
    <text evidence="1">The sequence shown here is derived from an EMBL/GenBank/DDBJ whole genome shotgun (WGS) entry which is preliminary data.</text>
</comment>
<organism evidence="1 2">
    <name type="scientific">Ferruginibacter yonginensis</name>
    <dbReference type="NCBI Taxonomy" id="1310416"/>
    <lineage>
        <taxon>Bacteria</taxon>
        <taxon>Pseudomonadati</taxon>
        <taxon>Bacteroidota</taxon>
        <taxon>Chitinophagia</taxon>
        <taxon>Chitinophagales</taxon>
        <taxon>Chitinophagaceae</taxon>
        <taxon>Ferruginibacter</taxon>
    </lineage>
</organism>
<dbReference type="RefSeq" id="WP_379708897.1">
    <property type="nucleotide sequence ID" value="NZ_JBHSCZ010000002.1"/>
</dbReference>
<keyword evidence="2" id="KW-1185">Reference proteome</keyword>
<sequence length="73" mass="8833">MLRQRAMTQQDIDRELMQLNTMLFTAERLDNYVNAHEVLDLNRYKVINNSVEIKKMIRQKKLSKPFIFFSNKN</sequence>
<accession>A0ABV8QTF7</accession>
<dbReference type="Proteomes" id="UP001595907">
    <property type="component" value="Unassembled WGS sequence"/>
</dbReference>
<proteinExistence type="predicted"/>
<dbReference type="EMBL" id="JBHSCZ010000002">
    <property type="protein sequence ID" value="MFC4262943.1"/>
    <property type="molecule type" value="Genomic_DNA"/>
</dbReference>
<gene>
    <name evidence="1" type="ORF">ACFOWM_08650</name>
</gene>
<protein>
    <submittedName>
        <fullName evidence="1">Uncharacterized protein</fullName>
    </submittedName>
</protein>
<reference evidence="2" key="1">
    <citation type="journal article" date="2019" name="Int. J. Syst. Evol. Microbiol.">
        <title>The Global Catalogue of Microorganisms (GCM) 10K type strain sequencing project: providing services to taxonomists for standard genome sequencing and annotation.</title>
        <authorList>
            <consortium name="The Broad Institute Genomics Platform"/>
            <consortium name="The Broad Institute Genome Sequencing Center for Infectious Disease"/>
            <person name="Wu L."/>
            <person name="Ma J."/>
        </authorList>
    </citation>
    <scope>NUCLEOTIDE SEQUENCE [LARGE SCALE GENOMIC DNA]</scope>
    <source>
        <strain evidence="2">CECT 8289</strain>
    </source>
</reference>
<name>A0ABV8QTF7_9BACT</name>
<evidence type="ECO:0000313" key="2">
    <source>
        <dbReference type="Proteomes" id="UP001595907"/>
    </source>
</evidence>